<feature type="compositionally biased region" description="Polar residues" evidence="1">
    <location>
        <begin position="8"/>
        <end position="19"/>
    </location>
</feature>
<feature type="compositionally biased region" description="Low complexity" evidence="1">
    <location>
        <begin position="28"/>
        <end position="49"/>
    </location>
</feature>
<proteinExistence type="predicted"/>
<accession>A0A915DBA7</accession>
<protein>
    <submittedName>
        <fullName evidence="3">Uncharacterized protein</fullName>
    </submittedName>
</protein>
<dbReference type="Proteomes" id="UP000887574">
    <property type="component" value="Unplaced"/>
</dbReference>
<feature type="region of interest" description="Disordered" evidence="1">
    <location>
        <begin position="1"/>
        <end position="74"/>
    </location>
</feature>
<evidence type="ECO:0000313" key="3">
    <source>
        <dbReference type="WBParaSite" id="jg17823"/>
    </source>
</evidence>
<evidence type="ECO:0000313" key="2">
    <source>
        <dbReference type="Proteomes" id="UP000887574"/>
    </source>
</evidence>
<organism evidence="2 3">
    <name type="scientific">Ditylenchus dipsaci</name>
    <dbReference type="NCBI Taxonomy" id="166011"/>
    <lineage>
        <taxon>Eukaryota</taxon>
        <taxon>Metazoa</taxon>
        <taxon>Ecdysozoa</taxon>
        <taxon>Nematoda</taxon>
        <taxon>Chromadorea</taxon>
        <taxon>Rhabditida</taxon>
        <taxon>Tylenchina</taxon>
        <taxon>Tylenchomorpha</taxon>
        <taxon>Sphaerularioidea</taxon>
        <taxon>Anguinidae</taxon>
        <taxon>Anguininae</taxon>
        <taxon>Ditylenchus</taxon>
    </lineage>
</organism>
<name>A0A915DBA7_9BILA</name>
<reference evidence="3" key="1">
    <citation type="submission" date="2022-11" db="UniProtKB">
        <authorList>
            <consortium name="WormBaseParasite"/>
        </authorList>
    </citation>
    <scope>IDENTIFICATION</scope>
</reference>
<evidence type="ECO:0000256" key="1">
    <source>
        <dbReference type="SAM" id="MobiDB-lite"/>
    </source>
</evidence>
<dbReference type="WBParaSite" id="jg17823">
    <property type="protein sequence ID" value="jg17823"/>
    <property type="gene ID" value="jg17823"/>
</dbReference>
<keyword evidence="2" id="KW-1185">Reference proteome</keyword>
<sequence>MGNKQRKVVQSNRFQQYDKPSNKRKKWVSSGSVGVSQKSISSSPSSSVSMFASKEKLQQEIRSPSSSKSEVREVLSGASTKKVYQSLNCKMRLCRRRLLRPQGCSARCFSLELKMC</sequence>
<dbReference type="AlphaFoldDB" id="A0A915DBA7"/>